<dbReference type="PROSITE" id="PS50921">
    <property type="entry name" value="ANTAR"/>
    <property type="match status" value="1"/>
</dbReference>
<sequence>MSDGVADQLEHLDEVTSALEELAGTVGNTDDFGVLLRVVCEQVVRVVPGADMASITVLDGTGARSVAATDERAALIDQAQYADDDGPCLRAARTGQVVRVAVSTARQLWPGFVQVAAGHGVASYLASPLQVRDEAMGAINLFGFGEHGFHDVDQKYLELYATVVDAVLSLSRRALRTQEQVRHLRAALRTRGVIEQAKGILMAARRITADEAFQLLVGQSQRENVKLHTISARFVTEHTGHAVEPEDLTAEGAE</sequence>
<dbReference type="SUPFAM" id="SSF55781">
    <property type="entry name" value="GAF domain-like"/>
    <property type="match status" value="1"/>
</dbReference>
<dbReference type="Proteomes" id="UP000754495">
    <property type="component" value="Unassembled WGS sequence"/>
</dbReference>
<protein>
    <submittedName>
        <fullName evidence="4">GAF domain-containing protein</fullName>
    </submittedName>
</protein>
<evidence type="ECO:0000256" key="1">
    <source>
        <dbReference type="ARBA" id="ARBA00023015"/>
    </source>
</evidence>
<reference evidence="4 5" key="1">
    <citation type="submission" date="2020-03" db="EMBL/GenBank/DDBJ databases">
        <title>Sequencing the genomes of 1000 actinobacteria strains.</title>
        <authorList>
            <person name="Klenk H.-P."/>
        </authorList>
    </citation>
    <scope>NUCLEOTIDE SEQUENCE [LARGE SCALE GENOMIC DNA]</scope>
    <source>
        <strain evidence="4 5">DSM 45668</strain>
    </source>
</reference>
<dbReference type="InterPro" id="IPR012074">
    <property type="entry name" value="GAF_ANTAR"/>
</dbReference>
<keyword evidence="2" id="KW-0804">Transcription</keyword>
<name>A0ABX0SXK9_9PSEU</name>
<dbReference type="RefSeq" id="WP_167117026.1">
    <property type="nucleotide sequence ID" value="NZ_JAANOU010000001.1"/>
</dbReference>
<dbReference type="Pfam" id="PF03861">
    <property type="entry name" value="ANTAR"/>
    <property type="match status" value="1"/>
</dbReference>
<dbReference type="InterPro" id="IPR003018">
    <property type="entry name" value="GAF"/>
</dbReference>
<feature type="domain" description="ANTAR" evidence="3">
    <location>
        <begin position="174"/>
        <end position="235"/>
    </location>
</feature>
<dbReference type="InterPro" id="IPR029016">
    <property type="entry name" value="GAF-like_dom_sf"/>
</dbReference>
<evidence type="ECO:0000313" key="5">
    <source>
        <dbReference type="Proteomes" id="UP000754495"/>
    </source>
</evidence>
<accession>A0ABX0SXK9</accession>
<dbReference type="Pfam" id="PF13185">
    <property type="entry name" value="GAF_2"/>
    <property type="match status" value="1"/>
</dbReference>
<dbReference type="SMART" id="SM01012">
    <property type="entry name" value="ANTAR"/>
    <property type="match status" value="1"/>
</dbReference>
<dbReference type="InterPro" id="IPR036388">
    <property type="entry name" value="WH-like_DNA-bd_sf"/>
</dbReference>
<dbReference type="InterPro" id="IPR005561">
    <property type="entry name" value="ANTAR"/>
</dbReference>
<evidence type="ECO:0000259" key="3">
    <source>
        <dbReference type="PROSITE" id="PS50921"/>
    </source>
</evidence>
<dbReference type="EMBL" id="JAANOU010000001">
    <property type="protein sequence ID" value="NIH81375.1"/>
    <property type="molecule type" value="Genomic_DNA"/>
</dbReference>
<dbReference type="Gene3D" id="1.10.10.10">
    <property type="entry name" value="Winged helix-like DNA-binding domain superfamily/Winged helix DNA-binding domain"/>
    <property type="match status" value="1"/>
</dbReference>
<dbReference type="Gene3D" id="3.30.450.40">
    <property type="match status" value="1"/>
</dbReference>
<keyword evidence="1" id="KW-0805">Transcription regulation</keyword>
<gene>
    <name evidence="4" type="ORF">FHX46_003905</name>
</gene>
<evidence type="ECO:0000313" key="4">
    <source>
        <dbReference type="EMBL" id="NIH81375.1"/>
    </source>
</evidence>
<dbReference type="SMART" id="SM00065">
    <property type="entry name" value="GAF"/>
    <property type="match status" value="1"/>
</dbReference>
<comment type="caution">
    <text evidence="4">The sequence shown here is derived from an EMBL/GenBank/DDBJ whole genome shotgun (WGS) entry which is preliminary data.</text>
</comment>
<dbReference type="PIRSF" id="PIRSF036625">
    <property type="entry name" value="GAF_ANTAR"/>
    <property type="match status" value="1"/>
</dbReference>
<evidence type="ECO:0000256" key="2">
    <source>
        <dbReference type="ARBA" id="ARBA00023163"/>
    </source>
</evidence>
<keyword evidence="5" id="KW-1185">Reference proteome</keyword>
<proteinExistence type="predicted"/>
<organism evidence="4 5">
    <name type="scientific">Amycolatopsis viridis</name>
    <dbReference type="NCBI Taxonomy" id="185678"/>
    <lineage>
        <taxon>Bacteria</taxon>
        <taxon>Bacillati</taxon>
        <taxon>Actinomycetota</taxon>
        <taxon>Actinomycetes</taxon>
        <taxon>Pseudonocardiales</taxon>
        <taxon>Pseudonocardiaceae</taxon>
        <taxon>Amycolatopsis</taxon>
    </lineage>
</organism>